<evidence type="ECO:0000256" key="1">
    <source>
        <dbReference type="SAM" id="MobiDB-lite"/>
    </source>
</evidence>
<organism evidence="2 3">
    <name type="scientific">Roseovarius gahaiensis</name>
    <dbReference type="NCBI Taxonomy" id="2716691"/>
    <lineage>
        <taxon>Bacteria</taxon>
        <taxon>Pseudomonadati</taxon>
        <taxon>Pseudomonadota</taxon>
        <taxon>Alphaproteobacteria</taxon>
        <taxon>Rhodobacterales</taxon>
        <taxon>Roseobacteraceae</taxon>
        <taxon>Roseovarius</taxon>
    </lineage>
</organism>
<reference evidence="2" key="1">
    <citation type="submission" date="2020-03" db="EMBL/GenBank/DDBJ databases">
        <title>Roseovarius gahaiensis sp. nov., isolated from Gahai Saline Lake, China.</title>
        <authorList>
            <person name="Sun X."/>
        </authorList>
    </citation>
    <scope>NUCLEOTIDE SEQUENCE</scope>
    <source>
        <strain evidence="2">GH877</strain>
    </source>
</reference>
<gene>
    <name evidence="2" type="ORF">HAT86_07625</name>
</gene>
<proteinExistence type="predicted"/>
<dbReference type="AlphaFoldDB" id="A0A967BC17"/>
<dbReference type="RefSeq" id="WP_167195327.1">
    <property type="nucleotide sequence ID" value="NZ_JAAORB010000010.1"/>
</dbReference>
<sequence length="326" mass="34844">MSDPVSNAEIEDVLSSIRRLVSVEDRADTQADDARDTSETMAADPSQGGAGDRLMLTPALRVDDRDSAPQTDADSQGDADLPGDANADQDQSDDGSEAQELRFSHSDYERAWQDTADQTAEHDSTDEADSTGADDSEPADNAPYVLDQTQAADPLDAPGLGGRIAEVEAAVAARHDQWEPDGESDDAYAGGSVSPMAWEDYGPEPTYDDADGDELTGDASDIADDTEPPGAQTFGETDDHRVDAGDQTAGASAGGTSATTSDDSDEETLWDDDRVDTVIDEEALRDMVSEIVRQELQGALGERITRNVRKLVRREIHRALSSHELD</sequence>
<evidence type="ECO:0000313" key="3">
    <source>
        <dbReference type="Proteomes" id="UP000639775"/>
    </source>
</evidence>
<accession>A0A967BC17</accession>
<protein>
    <submittedName>
        <fullName evidence="2">Uncharacterized protein</fullName>
    </submittedName>
</protein>
<dbReference type="Proteomes" id="UP000639775">
    <property type="component" value="Unassembled WGS sequence"/>
</dbReference>
<feature type="compositionally biased region" description="Basic and acidic residues" evidence="1">
    <location>
        <begin position="99"/>
        <end position="112"/>
    </location>
</feature>
<feature type="compositionally biased region" description="Low complexity" evidence="1">
    <location>
        <begin position="245"/>
        <end position="261"/>
    </location>
</feature>
<evidence type="ECO:0000313" key="2">
    <source>
        <dbReference type="EMBL" id="NHQ74334.1"/>
    </source>
</evidence>
<feature type="region of interest" description="Disordered" evidence="1">
    <location>
        <begin position="23"/>
        <end position="275"/>
    </location>
</feature>
<dbReference type="EMBL" id="JAAORB010000010">
    <property type="protein sequence ID" value="NHQ74334.1"/>
    <property type="molecule type" value="Genomic_DNA"/>
</dbReference>
<name>A0A967BC17_9RHOB</name>
<keyword evidence="3" id="KW-1185">Reference proteome</keyword>
<feature type="compositionally biased region" description="Basic and acidic residues" evidence="1">
    <location>
        <begin position="23"/>
        <end position="38"/>
    </location>
</feature>
<feature type="compositionally biased region" description="Acidic residues" evidence="1">
    <location>
        <begin position="126"/>
        <end position="138"/>
    </location>
</feature>
<comment type="caution">
    <text evidence="2">The sequence shown here is derived from an EMBL/GenBank/DDBJ whole genome shotgun (WGS) entry which is preliminary data.</text>
</comment>
<feature type="compositionally biased region" description="Acidic residues" evidence="1">
    <location>
        <begin position="206"/>
        <end position="227"/>
    </location>
</feature>